<dbReference type="GO" id="GO:0008360">
    <property type="term" value="P:regulation of cell shape"/>
    <property type="evidence" value="ECO:0007669"/>
    <property type="project" value="UniProtKB-KW"/>
</dbReference>
<evidence type="ECO:0000256" key="15">
    <source>
        <dbReference type="SAM" id="Phobius"/>
    </source>
</evidence>
<dbReference type="EMBL" id="LBVL01000014">
    <property type="protein sequence ID" value="KKQ84721.1"/>
    <property type="molecule type" value="Genomic_DNA"/>
</dbReference>
<evidence type="ECO:0000259" key="17">
    <source>
        <dbReference type="Pfam" id="PF00912"/>
    </source>
</evidence>
<evidence type="ECO:0000256" key="14">
    <source>
        <dbReference type="ARBA" id="ARBA00049902"/>
    </source>
</evidence>
<dbReference type="Proteomes" id="UP000034081">
    <property type="component" value="Unassembled WGS sequence"/>
</dbReference>
<gene>
    <name evidence="18" type="ORF">UT08_C0014G0013</name>
</gene>
<keyword evidence="10 15" id="KW-0472">Membrane</keyword>
<evidence type="ECO:0000256" key="5">
    <source>
        <dbReference type="ARBA" id="ARBA00022676"/>
    </source>
</evidence>
<evidence type="ECO:0000256" key="7">
    <source>
        <dbReference type="ARBA" id="ARBA00022801"/>
    </source>
</evidence>
<keyword evidence="12" id="KW-0961">Cell wall biogenesis/degradation</keyword>
<keyword evidence="9" id="KW-0573">Peptidoglycan synthesis</keyword>
<evidence type="ECO:0000256" key="3">
    <source>
        <dbReference type="ARBA" id="ARBA00022645"/>
    </source>
</evidence>
<dbReference type="GO" id="GO:0009252">
    <property type="term" value="P:peptidoglycan biosynthetic process"/>
    <property type="evidence" value="ECO:0007669"/>
    <property type="project" value="UniProtKB-KW"/>
</dbReference>
<dbReference type="GO" id="GO:0008955">
    <property type="term" value="F:peptidoglycan glycosyltransferase activity"/>
    <property type="evidence" value="ECO:0007669"/>
    <property type="project" value="UniProtKB-EC"/>
</dbReference>
<sequence>MRKYISNYRKTILSLIIGILIIFLYLWTDPTPNIKGTIKIYDNNDALLYESSTGVGHQEFTSIDKIPKELKDAVILTEDKRFWYHAGVDPQAIARAIFQNIQKGEIVSGASTIPQQVVRFSVISPQKSPKLSLVRKTREILMAVRLSYTTPKEKVLERYLNVMHFGRDIYGIGAASRVYFGKDIESISLAQSALLAGMIANPSKYDPINNPENSNTRRNSILEKMFEEKLIDSERLERAKAEELPSSIYEPSLIAPHAVRMVLDELKQLNVSSAGGISAYTTIDSGWYELIKNIAKRHVEALRLKHDLTNAAVVVLENGSGNILAILGSIDYFNEEIQGQNNMALALRQPGSAMKPVTYASAFEKGIATPATAIEDIPKVYTTKKGEGFLPNNYDGRYRGIVLAREALASSYNLPAVEMLSRVGIESFLDLSHKMGLGSMQRVEKYDLALTLGGGEVNLLELSNLYATFARGGIYIPTRLIKKVENDDGKVIFETEKIEQKRVLDEKVAWLITDILKDKRARIPTFGEKNPLVLSVPAAVKTGTTTDWHDNWTIGYTKDFTVGVWVGNADNHPMRNISGITGAAPIWNQTFEQIIKFNKVGSFIEPEGLRRVEICTWDGLLPTNTCTQRYAELFIPGTEPTSYTTLTARPEYFEGYAVQIISPLMNRVYEIGVKENESIVFELTPNKDLISVLWELDGKKLDEGDCGGFVRNCRWTPKLGEHILKSSVEVTGKGKIDLTPVHFTVLEYKEDW</sequence>
<dbReference type="InterPro" id="IPR011815">
    <property type="entry name" value="PBP_1c"/>
</dbReference>
<evidence type="ECO:0000256" key="10">
    <source>
        <dbReference type="ARBA" id="ARBA00023136"/>
    </source>
</evidence>
<keyword evidence="5" id="KW-0328">Glycosyltransferase</keyword>
<evidence type="ECO:0000256" key="8">
    <source>
        <dbReference type="ARBA" id="ARBA00022960"/>
    </source>
</evidence>
<feature type="domain" description="Glycosyl transferase family 51" evidence="17">
    <location>
        <begin position="57"/>
        <end position="225"/>
    </location>
</feature>
<feature type="domain" description="Penicillin-binding protein transpeptidase" evidence="16">
    <location>
        <begin position="312"/>
        <end position="576"/>
    </location>
</feature>
<dbReference type="Pfam" id="PF00905">
    <property type="entry name" value="Transpeptidase"/>
    <property type="match status" value="1"/>
</dbReference>
<evidence type="ECO:0000313" key="18">
    <source>
        <dbReference type="EMBL" id="KKQ84721.1"/>
    </source>
</evidence>
<keyword evidence="11" id="KW-0511">Multifunctional enzyme</keyword>
<protein>
    <recommendedName>
        <fullName evidence="13">peptidoglycan glycosyltransferase</fullName>
        <ecNumber evidence="13">2.4.99.28</ecNumber>
    </recommendedName>
</protein>
<accession>A0A0G0P5Z1</accession>
<dbReference type="SUPFAM" id="SSF56601">
    <property type="entry name" value="beta-lactamase/transpeptidase-like"/>
    <property type="match status" value="1"/>
</dbReference>
<dbReference type="InterPro" id="IPR012338">
    <property type="entry name" value="Beta-lactam/transpept-like"/>
</dbReference>
<dbReference type="PANTHER" id="PTHR32282">
    <property type="entry name" value="BINDING PROTEIN TRANSPEPTIDASE, PUTATIVE-RELATED"/>
    <property type="match status" value="1"/>
</dbReference>
<keyword evidence="6" id="KW-0808">Transferase</keyword>
<keyword evidence="15" id="KW-1133">Transmembrane helix</keyword>
<dbReference type="InterPro" id="IPR050396">
    <property type="entry name" value="Glycosyltr_51/Transpeptidase"/>
</dbReference>
<comment type="catalytic activity">
    <reaction evidence="14">
        <text>[GlcNAc-(1-&gt;4)-Mur2Ac(oyl-L-Ala-gamma-D-Glu-L-Lys-D-Ala-D-Ala)](n)-di-trans,octa-cis-undecaprenyl diphosphate + beta-D-GlcNAc-(1-&gt;4)-Mur2Ac(oyl-L-Ala-gamma-D-Glu-L-Lys-D-Ala-D-Ala)-di-trans,octa-cis-undecaprenyl diphosphate = [GlcNAc-(1-&gt;4)-Mur2Ac(oyl-L-Ala-gamma-D-Glu-L-Lys-D-Ala-D-Ala)](n+1)-di-trans,octa-cis-undecaprenyl diphosphate + di-trans,octa-cis-undecaprenyl diphosphate + H(+)</text>
        <dbReference type="Rhea" id="RHEA:23708"/>
        <dbReference type="Rhea" id="RHEA-COMP:9602"/>
        <dbReference type="Rhea" id="RHEA-COMP:9603"/>
        <dbReference type="ChEBI" id="CHEBI:15378"/>
        <dbReference type="ChEBI" id="CHEBI:58405"/>
        <dbReference type="ChEBI" id="CHEBI:60033"/>
        <dbReference type="ChEBI" id="CHEBI:78435"/>
        <dbReference type="EC" id="2.4.99.28"/>
    </reaction>
</comment>
<reference evidence="18 19" key="1">
    <citation type="journal article" date="2015" name="Nature">
        <title>rRNA introns, odd ribosomes, and small enigmatic genomes across a large radiation of phyla.</title>
        <authorList>
            <person name="Brown C.T."/>
            <person name="Hug L.A."/>
            <person name="Thomas B.C."/>
            <person name="Sharon I."/>
            <person name="Castelle C.J."/>
            <person name="Singh A."/>
            <person name="Wilkins M.J."/>
            <person name="Williams K.H."/>
            <person name="Banfield J.F."/>
        </authorList>
    </citation>
    <scope>NUCLEOTIDE SEQUENCE [LARGE SCALE GENOMIC DNA]</scope>
</reference>
<keyword evidence="2" id="KW-1003">Cell membrane</keyword>
<keyword evidence="4" id="KW-0645">Protease</keyword>
<evidence type="ECO:0000256" key="9">
    <source>
        <dbReference type="ARBA" id="ARBA00022984"/>
    </source>
</evidence>
<dbReference type="PATRIC" id="fig|1618570.3.peg.1141"/>
<dbReference type="NCBIfam" id="TIGR02073">
    <property type="entry name" value="PBP_1c"/>
    <property type="match status" value="1"/>
</dbReference>
<evidence type="ECO:0000256" key="11">
    <source>
        <dbReference type="ARBA" id="ARBA00023268"/>
    </source>
</evidence>
<dbReference type="Gene3D" id="1.10.3810.10">
    <property type="entry name" value="Biosynthetic peptidoglycan transglycosylase-like"/>
    <property type="match status" value="1"/>
</dbReference>
<dbReference type="GO" id="GO:0008658">
    <property type="term" value="F:penicillin binding"/>
    <property type="evidence" value="ECO:0007669"/>
    <property type="project" value="InterPro"/>
</dbReference>
<dbReference type="GO" id="GO:0030288">
    <property type="term" value="C:outer membrane-bounded periplasmic space"/>
    <property type="evidence" value="ECO:0007669"/>
    <property type="project" value="TreeGrafter"/>
</dbReference>
<comment type="subcellular location">
    <subcellularLocation>
        <location evidence="1">Cell membrane</location>
    </subcellularLocation>
</comment>
<dbReference type="GO" id="GO:0005886">
    <property type="term" value="C:plasma membrane"/>
    <property type="evidence" value="ECO:0007669"/>
    <property type="project" value="UniProtKB-SubCell"/>
</dbReference>
<evidence type="ECO:0000256" key="4">
    <source>
        <dbReference type="ARBA" id="ARBA00022670"/>
    </source>
</evidence>
<dbReference type="STRING" id="1618570.UT08_C0014G0013"/>
<dbReference type="InterPro" id="IPR036950">
    <property type="entry name" value="PBP_transglycosylase"/>
</dbReference>
<evidence type="ECO:0000256" key="2">
    <source>
        <dbReference type="ARBA" id="ARBA00022475"/>
    </source>
</evidence>
<dbReference type="PANTHER" id="PTHR32282:SF11">
    <property type="entry name" value="PENICILLIN-BINDING PROTEIN 1B"/>
    <property type="match status" value="1"/>
</dbReference>
<organism evidence="18 19">
    <name type="scientific">Candidatus Woesebacteria bacterium GW2011_GWB1_38_8</name>
    <dbReference type="NCBI Taxonomy" id="1618570"/>
    <lineage>
        <taxon>Bacteria</taxon>
        <taxon>Candidatus Woeseibacteriota</taxon>
    </lineage>
</organism>
<keyword evidence="3" id="KW-0121">Carboxypeptidase</keyword>
<feature type="transmembrane region" description="Helical" evidence="15">
    <location>
        <begin position="12"/>
        <end position="28"/>
    </location>
</feature>
<keyword evidence="7" id="KW-0378">Hydrolase</keyword>
<dbReference type="GO" id="GO:0004180">
    <property type="term" value="F:carboxypeptidase activity"/>
    <property type="evidence" value="ECO:0007669"/>
    <property type="project" value="UniProtKB-KW"/>
</dbReference>
<name>A0A0G0P5Z1_9BACT</name>
<dbReference type="Pfam" id="PF00912">
    <property type="entry name" value="Transgly"/>
    <property type="match status" value="1"/>
</dbReference>
<dbReference type="AlphaFoldDB" id="A0A0G0P5Z1"/>
<comment type="caution">
    <text evidence="18">The sequence shown here is derived from an EMBL/GenBank/DDBJ whole genome shotgun (WGS) entry which is preliminary data.</text>
</comment>
<evidence type="ECO:0000256" key="12">
    <source>
        <dbReference type="ARBA" id="ARBA00023316"/>
    </source>
</evidence>
<dbReference type="InterPro" id="IPR023346">
    <property type="entry name" value="Lysozyme-like_dom_sf"/>
</dbReference>
<evidence type="ECO:0000256" key="1">
    <source>
        <dbReference type="ARBA" id="ARBA00004236"/>
    </source>
</evidence>
<keyword evidence="15" id="KW-0812">Transmembrane</keyword>
<evidence type="ECO:0000259" key="16">
    <source>
        <dbReference type="Pfam" id="PF00905"/>
    </source>
</evidence>
<dbReference type="EC" id="2.4.99.28" evidence="13"/>
<evidence type="ECO:0000256" key="6">
    <source>
        <dbReference type="ARBA" id="ARBA00022679"/>
    </source>
</evidence>
<evidence type="ECO:0000256" key="13">
    <source>
        <dbReference type="ARBA" id="ARBA00044770"/>
    </source>
</evidence>
<evidence type="ECO:0000313" key="19">
    <source>
        <dbReference type="Proteomes" id="UP000034081"/>
    </source>
</evidence>
<dbReference type="InterPro" id="IPR001264">
    <property type="entry name" value="Glyco_trans_51"/>
</dbReference>
<keyword evidence="8" id="KW-0133">Cell shape</keyword>
<dbReference type="InterPro" id="IPR001460">
    <property type="entry name" value="PCN-bd_Tpept"/>
</dbReference>
<dbReference type="GO" id="GO:0071555">
    <property type="term" value="P:cell wall organization"/>
    <property type="evidence" value="ECO:0007669"/>
    <property type="project" value="UniProtKB-KW"/>
</dbReference>
<dbReference type="SUPFAM" id="SSF53955">
    <property type="entry name" value="Lysozyme-like"/>
    <property type="match status" value="1"/>
</dbReference>
<dbReference type="Gene3D" id="3.40.710.10">
    <property type="entry name" value="DD-peptidase/beta-lactamase superfamily"/>
    <property type="match status" value="1"/>
</dbReference>
<dbReference type="GO" id="GO:0006508">
    <property type="term" value="P:proteolysis"/>
    <property type="evidence" value="ECO:0007669"/>
    <property type="project" value="UniProtKB-KW"/>
</dbReference>
<proteinExistence type="predicted"/>